<name>A0A8H7EQ51_9FUNG</name>
<evidence type="ECO:0000313" key="1">
    <source>
        <dbReference type="EMBL" id="KAF7727890.1"/>
    </source>
</evidence>
<keyword evidence="2" id="KW-1185">Reference proteome</keyword>
<dbReference type="EMBL" id="JABAYA010000047">
    <property type="protein sequence ID" value="KAF7727890.1"/>
    <property type="molecule type" value="Genomic_DNA"/>
</dbReference>
<accession>A0A8H7EQ51</accession>
<evidence type="ECO:0000313" key="2">
    <source>
        <dbReference type="Proteomes" id="UP000605846"/>
    </source>
</evidence>
<gene>
    <name evidence="1" type="ORF">EC973_006889</name>
</gene>
<proteinExistence type="predicted"/>
<reference evidence="1" key="1">
    <citation type="submission" date="2020-01" db="EMBL/GenBank/DDBJ databases">
        <title>Genome Sequencing of Three Apophysomyces-Like Fungal Strains Confirms a Novel Fungal Genus in the Mucoromycota with divergent Burkholderia-like Endosymbiotic Bacteria.</title>
        <authorList>
            <person name="Stajich J.E."/>
            <person name="Macias A.M."/>
            <person name="Carter-House D."/>
            <person name="Lovett B."/>
            <person name="Kasson L.R."/>
            <person name="Berry K."/>
            <person name="Grigoriev I."/>
            <person name="Chang Y."/>
            <person name="Spatafora J."/>
            <person name="Kasson M.T."/>
        </authorList>
    </citation>
    <scope>NUCLEOTIDE SEQUENCE</scope>
    <source>
        <strain evidence="1">NRRL A-21654</strain>
    </source>
</reference>
<dbReference type="AlphaFoldDB" id="A0A8H7EQ51"/>
<protein>
    <submittedName>
        <fullName evidence="1">Uncharacterized protein</fullName>
    </submittedName>
</protein>
<comment type="caution">
    <text evidence="1">The sequence shown here is derived from an EMBL/GenBank/DDBJ whole genome shotgun (WGS) entry which is preliminary data.</text>
</comment>
<organism evidence="1 2">
    <name type="scientific">Apophysomyces ossiformis</name>
    <dbReference type="NCBI Taxonomy" id="679940"/>
    <lineage>
        <taxon>Eukaryota</taxon>
        <taxon>Fungi</taxon>
        <taxon>Fungi incertae sedis</taxon>
        <taxon>Mucoromycota</taxon>
        <taxon>Mucoromycotina</taxon>
        <taxon>Mucoromycetes</taxon>
        <taxon>Mucorales</taxon>
        <taxon>Mucorineae</taxon>
        <taxon>Mucoraceae</taxon>
        <taxon>Apophysomyces</taxon>
    </lineage>
</organism>
<sequence>MHQQNRVVDFTVHSELAVKKSMQTSSSTKQLSKPTNLFVPFRVFIIGAFVRRLGHRYDIRTIPLPKVHQRRYNEWSELQFLKSSISHWEDEKVRLCRFQYTFKRSSNEQ</sequence>
<dbReference type="Proteomes" id="UP000605846">
    <property type="component" value="Unassembled WGS sequence"/>
</dbReference>